<evidence type="ECO:0000313" key="3">
    <source>
        <dbReference type="Proteomes" id="UP001596527"/>
    </source>
</evidence>
<protein>
    <submittedName>
        <fullName evidence="2">DUF559 domain-containing protein</fullName>
    </submittedName>
</protein>
<dbReference type="Pfam" id="PF04480">
    <property type="entry name" value="DUF559"/>
    <property type="match status" value="1"/>
</dbReference>
<dbReference type="Proteomes" id="UP001596527">
    <property type="component" value="Unassembled WGS sequence"/>
</dbReference>
<organism evidence="2 3">
    <name type="scientific">Schaalia naturae</name>
    <dbReference type="NCBI Taxonomy" id="635203"/>
    <lineage>
        <taxon>Bacteria</taxon>
        <taxon>Bacillati</taxon>
        <taxon>Actinomycetota</taxon>
        <taxon>Actinomycetes</taxon>
        <taxon>Actinomycetales</taxon>
        <taxon>Actinomycetaceae</taxon>
        <taxon>Schaalia</taxon>
    </lineage>
</organism>
<gene>
    <name evidence="2" type="ORF">ACFQWG_02880</name>
</gene>
<evidence type="ECO:0000259" key="1">
    <source>
        <dbReference type="Pfam" id="PF04480"/>
    </source>
</evidence>
<dbReference type="Gene3D" id="3.40.960.10">
    <property type="entry name" value="VSR Endonuclease"/>
    <property type="match status" value="1"/>
</dbReference>
<accession>A0ABW2SKY9</accession>
<evidence type="ECO:0000313" key="2">
    <source>
        <dbReference type="EMBL" id="MFC7580166.1"/>
    </source>
</evidence>
<feature type="domain" description="DUF559" evidence="1">
    <location>
        <begin position="224"/>
        <end position="321"/>
    </location>
</feature>
<dbReference type="EMBL" id="JBHTEF010000001">
    <property type="protein sequence ID" value="MFC7580166.1"/>
    <property type="molecule type" value="Genomic_DNA"/>
</dbReference>
<dbReference type="InterPro" id="IPR007569">
    <property type="entry name" value="DUF559"/>
</dbReference>
<keyword evidence="3" id="KW-1185">Reference proteome</keyword>
<sequence length="339" mass="37117">MASSRRTSKRCATRCASGELTRIFRHVYAETSYLVGATSPWEAARRVTLLRSCAATAIFGSRAVISHESAAAVHGIGMASMPADVHICKRGTKGRGLDRLPAVVIPSGPGAGVIPAARLVRHETEIPDLWASQIAPHLLVTDLVTTAVQCARSMPAREATVIACGALNVLSRFSRFEEKLAASRAREEKARSLLVQRLEELPGTAGKRRARAVIAAADGACESVPERILLWILKAAGLREVQTQVHHRIGRRDYYVDFELPWCHVVIEFDGEGKYGESVRDVHRAYDEQMRRQKDLESIGCVVIRFKGRELAVPAAVIDEVCRRAGCARRPKRVLALAG</sequence>
<proteinExistence type="predicted"/>
<name>A0ABW2SKY9_9ACTO</name>
<dbReference type="RefSeq" id="WP_380971921.1">
    <property type="nucleotide sequence ID" value="NZ_JBHTEF010000001.1"/>
</dbReference>
<reference evidence="3" key="1">
    <citation type="journal article" date="2019" name="Int. J. Syst. Evol. Microbiol.">
        <title>The Global Catalogue of Microorganisms (GCM) 10K type strain sequencing project: providing services to taxonomists for standard genome sequencing and annotation.</title>
        <authorList>
            <consortium name="The Broad Institute Genomics Platform"/>
            <consortium name="The Broad Institute Genome Sequencing Center for Infectious Disease"/>
            <person name="Wu L."/>
            <person name="Ma J."/>
        </authorList>
    </citation>
    <scope>NUCLEOTIDE SEQUENCE [LARGE SCALE GENOMIC DNA]</scope>
    <source>
        <strain evidence="3">CCUG 56698</strain>
    </source>
</reference>
<comment type="caution">
    <text evidence="2">The sequence shown here is derived from an EMBL/GenBank/DDBJ whole genome shotgun (WGS) entry which is preliminary data.</text>
</comment>